<accession>A0ABQ7B2P1</accession>
<evidence type="ECO:0000313" key="3">
    <source>
        <dbReference type="Proteomes" id="UP000266723"/>
    </source>
</evidence>
<name>A0ABQ7B2P1_BRACR</name>
<evidence type="ECO:0000313" key="2">
    <source>
        <dbReference type="EMBL" id="KAF3520741.1"/>
    </source>
</evidence>
<reference evidence="2 3" key="1">
    <citation type="journal article" date="2020" name="BMC Genomics">
        <title>Intraspecific diversification of the crop wild relative Brassica cretica Lam. using demographic model selection.</title>
        <authorList>
            <person name="Kioukis A."/>
            <person name="Michalopoulou V.A."/>
            <person name="Briers L."/>
            <person name="Pirintsos S."/>
            <person name="Studholme D.J."/>
            <person name="Pavlidis P."/>
            <person name="Sarris P.F."/>
        </authorList>
    </citation>
    <scope>NUCLEOTIDE SEQUENCE [LARGE SCALE GENOMIC DNA]</scope>
    <source>
        <strain evidence="3">cv. PFS-1207/04</strain>
    </source>
</reference>
<organism evidence="2 3">
    <name type="scientific">Brassica cretica</name>
    <name type="common">Mustard</name>
    <dbReference type="NCBI Taxonomy" id="69181"/>
    <lineage>
        <taxon>Eukaryota</taxon>
        <taxon>Viridiplantae</taxon>
        <taxon>Streptophyta</taxon>
        <taxon>Embryophyta</taxon>
        <taxon>Tracheophyta</taxon>
        <taxon>Spermatophyta</taxon>
        <taxon>Magnoliopsida</taxon>
        <taxon>eudicotyledons</taxon>
        <taxon>Gunneridae</taxon>
        <taxon>Pentapetalae</taxon>
        <taxon>rosids</taxon>
        <taxon>malvids</taxon>
        <taxon>Brassicales</taxon>
        <taxon>Brassicaceae</taxon>
        <taxon>Brassiceae</taxon>
        <taxon>Brassica</taxon>
    </lineage>
</organism>
<sequence length="167" mass="19254">MYYLEESGNFGVFWSFLSEELHRRVKSLAMYGDLPTVILSPSLDIIYRFELAFQCYRFEVNQHLIADVMPVLLMSGQSTLREEAFEEMKDCRSMRAVTFYSTGKTRGEVEKRTPKERATSHKRTSKAEETDMEMPLEAESAPNRLGTLHRRNGADDSLKTKQEPTGQ</sequence>
<proteinExistence type="predicted"/>
<protein>
    <submittedName>
        <fullName evidence="2">Uncharacterized protein</fullName>
    </submittedName>
</protein>
<gene>
    <name evidence="2" type="ORF">DY000_02058575</name>
</gene>
<feature type="compositionally biased region" description="Basic and acidic residues" evidence="1">
    <location>
        <begin position="105"/>
        <end position="129"/>
    </location>
</feature>
<dbReference type="Proteomes" id="UP000266723">
    <property type="component" value="Unassembled WGS sequence"/>
</dbReference>
<evidence type="ECO:0000256" key="1">
    <source>
        <dbReference type="SAM" id="MobiDB-lite"/>
    </source>
</evidence>
<dbReference type="EMBL" id="QGKV02001556">
    <property type="protein sequence ID" value="KAF3520741.1"/>
    <property type="molecule type" value="Genomic_DNA"/>
</dbReference>
<feature type="region of interest" description="Disordered" evidence="1">
    <location>
        <begin position="105"/>
        <end position="167"/>
    </location>
</feature>
<comment type="caution">
    <text evidence="2">The sequence shown here is derived from an EMBL/GenBank/DDBJ whole genome shotgun (WGS) entry which is preliminary data.</text>
</comment>
<keyword evidence="3" id="KW-1185">Reference proteome</keyword>
<feature type="compositionally biased region" description="Basic and acidic residues" evidence="1">
    <location>
        <begin position="152"/>
        <end position="167"/>
    </location>
</feature>